<dbReference type="PANTHER" id="PTHR46042:SF1">
    <property type="entry name" value="DIPHTHINE METHYLTRANSFERASE"/>
    <property type="match status" value="1"/>
</dbReference>
<proteinExistence type="predicted"/>
<dbReference type="GO" id="GO:0061685">
    <property type="term" value="F:diphthine methylesterase activity"/>
    <property type="evidence" value="ECO:0007669"/>
    <property type="project" value="TreeGrafter"/>
</dbReference>
<dbReference type="GO" id="GO:0005737">
    <property type="term" value="C:cytoplasm"/>
    <property type="evidence" value="ECO:0007669"/>
    <property type="project" value="TreeGrafter"/>
</dbReference>
<dbReference type="STRING" id="52247.A0A4T0WYR1"/>
<evidence type="ECO:0000256" key="3">
    <source>
        <dbReference type="ARBA" id="ARBA00043952"/>
    </source>
</evidence>
<dbReference type="PANTHER" id="PTHR46042">
    <property type="entry name" value="DIPHTHINE METHYLTRANSFERASE"/>
    <property type="match status" value="1"/>
</dbReference>
<gene>
    <name evidence="4" type="ORF">CANINC_003480</name>
</gene>
<keyword evidence="5" id="KW-1185">Reference proteome</keyword>
<evidence type="ECO:0008006" key="6">
    <source>
        <dbReference type="Google" id="ProtNLM"/>
    </source>
</evidence>
<dbReference type="InterPro" id="IPR052415">
    <property type="entry name" value="Diphthine_MTase"/>
</dbReference>
<dbReference type="InterPro" id="IPR036322">
    <property type="entry name" value="WD40_repeat_dom_sf"/>
</dbReference>
<dbReference type="GO" id="GO:0017183">
    <property type="term" value="P:protein histidyl modification to diphthamide"/>
    <property type="evidence" value="ECO:0007669"/>
    <property type="project" value="TreeGrafter"/>
</dbReference>
<reference evidence="4 5" key="1">
    <citation type="journal article" date="2019" name="Front. Genet.">
        <title>Whole-Genome Sequencing of the Opportunistic Yeast Pathogen Candida inconspicua Uncovers Its Hybrid Origin.</title>
        <authorList>
            <person name="Mixao V."/>
            <person name="Hansen A.P."/>
            <person name="Saus E."/>
            <person name="Boekhout T."/>
            <person name="Lass-Florl C."/>
            <person name="Gabaldon T."/>
        </authorList>
    </citation>
    <scope>NUCLEOTIDE SEQUENCE [LARGE SCALE GENOMIC DNA]</scope>
    <source>
        <strain evidence="4 5">CBS 180</strain>
    </source>
</reference>
<keyword evidence="2" id="KW-0677">Repeat</keyword>
<evidence type="ECO:0000256" key="1">
    <source>
        <dbReference type="ARBA" id="ARBA00022574"/>
    </source>
</evidence>
<sequence length="380" mass="42199">MTRNLKRKALFKTDSPPCCLRVNPLDPTIVYFGTYTLIKGNDRSGTIEVWKLSINSEYDIPDDGVVDADLLTSKAHNLKTISTHGAVLDIKIDTKSLTTSDNFILLATAHSTGNISFWKVNKQDPMDVKLTSNVQLFDQPDGDSETLITSINFHSTKNYLTFTTTTGIVGYYDYERMPNAEAVEHFSSEHSLEAWYGGWGNSPYLENVVFSGGDDAKLIAHDMREPTPVFATDRIHDAGIVSILTSRRNWCEKVTDPFTIWTGGYDDHLCVLDLRAGVSTGGNLFNGVPPLVREKHNLGGGVWRLIPAPGNGDNRVLTCNMYDGGRLLEYNPSTAQDVSTKNYFKGDHSSITYGGDWIDDAAITCSFYDNVVQVWDVQDK</sequence>
<dbReference type="Gene3D" id="2.130.10.10">
    <property type="entry name" value="YVTN repeat-like/Quinoprotein amine dehydrogenase"/>
    <property type="match status" value="2"/>
</dbReference>
<comment type="caution">
    <text evidence="4">The sequence shown here is derived from an EMBL/GenBank/DDBJ whole genome shotgun (WGS) entry which is preliminary data.</text>
</comment>
<dbReference type="Proteomes" id="UP000307173">
    <property type="component" value="Unassembled WGS sequence"/>
</dbReference>
<organism evidence="4 5">
    <name type="scientific">Pichia inconspicua</name>
    <dbReference type="NCBI Taxonomy" id="52247"/>
    <lineage>
        <taxon>Eukaryota</taxon>
        <taxon>Fungi</taxon>
        <taxon>Dikarya</taxon>
        <taxon>Ascomycota</taxon>
        <taxon>Saccharomycotina</taxon>
        <taxon>Pichiomycetes</taxon>
        <taxon>Pichiales</taxon>
        <taxon>Pichiaceae</taxon>
        <taxon>Pichia</taxon>
    </lineage>
</organism>
<evidence type="ECO:0000256" key="2">
    <source>
        <dbReference type="ARBA" id="ARBA00022737"/>
    </source>
</evidence>
<dbReference type="InterPro" id="IPR015943">
    <property type="entry name" value="WD40/YVTN_repeat-like_dom_sf"/>
</dbReference>
<dbReference type="AlphaFoldDB" id="A0A4T0WYR1"/>
<name>A0A4T0WYR1_9ASCO</name>
<keyword evidence="1" id="KW-0853">WD repeat</keyword>
<accession>A0A4T0WYR1</accession>
<dbReference type="SUPFAM" id="SSF50978">
    <property type="entry name" value="WD40 repeat-like"/>
    <property type="match status" value="2"/>
</dbReference>
<evidence type="ECO:0000313" key="4">
    <source>
        <dbReference type="EMBL" id="TID21200.1"/>
    </source>
</evidence>
<evidence type="ECO:0000313" key="5">
    <source>
        <dbReference type="Proteomes" id="UP000307173"/>
    </source>
</evidence>
<protein>
    <recommendedName>
        <fullName evidence="6">Diphthine methyltransferase</fullName>
    </recommendedName>
</protein>
<dbReference type="OrthoDB" id="1930760at2759"/>
<comment type="pathway">
    <text evidence="3">Protein modification.</text>
</comment>
<dbReference type="EMBL" id="SELW01000553">
    <property type="protein sequence ID" value="TID21200.1"/>
    <property type="molecule type" value="Genomic_DNA"/>
</dbReference>